<evidence type="ECO:0000256" key="8">
    <source>
        <dbReference type="ARBA" id="ARBA00023163"/>
    </source>
</evidence>
<evidence type="ECO:0000256" key="5">
    <source>
        <dbReference type="ARBA" id="ARBA00022771"/>
    </source>
</evidence>
<comment type="function">
    <text evidence="1 10">Transcription elongation factor implicated in the maintenance of proper chromatin structure in actively transcribed regions.</text>
</comment>
<dbReference type="PANTHER" id="PTHR20934">
    <property type="entry name" value="TRANSCRIPTION ELONGATION FACTOR 1 HOMOLOG"/>
    <property type="match status" value="1"/>
</dbReference>
<name>A0A3N4I1M7_ASCIM</name>
<keyword evidence="9 10" id="KW-0539">Nucleus</keyword>
<dbReference type="OrthoDB" id="445983at2759"/>
<dbReference type="PANTHER" id="PTHR20934:SF0">
    <property type="entry name" value="TRANSCRIPTION ELONGATION FACTOR 1 HOMOLOG"/>
    <property type="match status" value="1"/>
</dbReference>
<evidence type="ECO:0000256" key="7">
    <source>
        <dbReference type="ARBA" id="ARBA00023015"/>
    </source>
</evidence>
<evidence type="ECO:0000313" key="12">
    <source>
        <dbReference type="EMBL" id="RPA78010.1"/>
    </source>
</evidence>
<evidence type="ECO:0000256" key="10">
    <source>
        <dbReference type="RuleBase" id="RU364033"/>
    </source>
</evidence>
<dbReference type="Pfam" id="PF05129">
    <property type="entry name" value="Zn_ribbon_Elf1"/>
    <property type="match status" value="1"/>
</dbReference>
<evidence type="ECO:0000256" key="11">
    <source>
        <dbReference type="SAM" id="MobiDB-lite"/>
    </source>
</evidence>
<evidence type="ECO:0000256" key="3">
    <source>
        <dbReference type="ARBA" id="ARBA00009730"/>
    </source>
</evidence>
<accession>A0A3N4I1M7</accession>
<keyword evidence="5 10" id="KW-0863">Zinc-finger</keyword>
<evidence type="ECO:0000256" key="6">
    <source>
        <dbReference type="ARBA" id="ARBA00022833"/>
    </source>
</evidence>
<keyword evidence="13" id="KW-1185">Reference proteome</keyword>
<evidence type="ECO:0000256" key="2">
    <source>
        <dbReference type="ARBA" id="ARBA00004123"/>
    </source>
</evidence>
<keyword evidence="4 10" id="KW-0479">Metal-binding</keyword>
<protein>
    <recommendedName>
        <fullName evidence="10">Transcription elongation factor 1 homolog</fullName>
    </recommendedName>
</protein>
<evidence type="ECO:0000256" key="1">
    <source>
        <dbReference type="ARBA" id="ARBA00003357"/>
    </source>
</evidence>
<evidence type="ECO:0000256" key="4">
    <source>
        <dbReference type="ARBA" id="ARBA00022723"/>
    </source>
</evidence>
<proteinExistence type="inferred from homology"/>
<sequence>MGKRKKATRKPTGPKKREGLASSFACLFCNHENSVSCKIDRKAGIGGLDCKVCGQSFQTDINSLSAPIDVYSDWVDACDQVAKERERGGSPRRREREVDRSSPVGGGGGYDPRGADEDEDEDY</sequence>
<keyword evidence="7 10" id="KW-0805">Transcription regulation</keyword>
<organism evidence="12 13">
    <name type="scientific">Ascobolus immersus RN42</name>
    <dbReference type="NCBI Taxonomy" id="1160509"/>
    <lineage>
        <taxon>Eukaryota</taxon>
        <taxon>Fungi</taxon>
        <taxon>Dikarya</taxon>
        <taxon>Ascomycota</taxon>
        <taxon>Pezizomycotina</taxon>
        <taxon>Pezizomycetes</taxon>
        <taxon>Pezizales</taxon>
        <taxon>Ascobolaceae</taxon>
        <taxon>Ascobolus</taxon>
    </lineage>
</organism>
<dbReference type="EMBL" id="ML119717">
    <property type="protein sequence ID" value="RPA78010.1"/>
    <property type="molecule type" value="Genomic_DNA"/>
</dbReference>
<dbReference type="AlphaFoldDB" id="A0A3N4I1M7"/>
<dbReference type="GO" id="GO:0008023">
    <property type="term" value="C:transcription elongation factor complex"/>
    <property type="evidence" value="ECO:0007669"/>
    <property type="project" value="TreeGrafter"/>
</dbReference>
<keyword evidence="8 10" id="KW-0804">Transcription</keyword>
<dbReference type="Proteomes" id="UP000275078">
    <property type="component" value="Unassembled WGS sequence"/>
</dbReference>
<dbReference type="InterPro" id="IPR007808">
    <property type="entry name" value="Elf1"/>
</dbReference>
<comment type="similarity">
    <text evidence="3 10">Belongs to the ELOF1 family.</text>
</comment>
<dbReference type="FunFam" id="2.20.25.190:FF:000001">
    <property type="entry name" value="Transcription elongation factor 1 homolog"/>
    <property type="match status" value="1"/>
</dbReference>
<dbReference type="GO" id="GO:0006368">
    <property type="term" value="P:transcription elongation by RNA polymerase II"/>
    <property type="evidence" value="ECO:0007669"/>
    <property type="project" value="TreeGrafter"/>
</dbReference>
<dbReference type="GO" id="GO:0008270">
    <property type="term" value="F:zinc ion binding"/>
    <property type="evidence" value="ECO:0007669"/>
    <property type="project" value="UniProtKB-KW"/>
</dbReference>
<dbReference type="GO" id="GO:0000993">
    <property type="term" value="F:RNA polymerase II complex binding"/>
    <property type="evidence" value="ECO:0007669"/>
    <property type="project" value="TreeGrafter"/>
</dbReference>
<gene>
    <name evidence="12" type="ORF">BJ508DRAFT_416739</name>
</gene>
<dbReference type="InterPro" id="IPR038567">
    <property type="entry name" value="T_Elf1_sf"/>
</dbReference>
<feature type="compositionally biased region" description="Basic and acidic residues" evidence="11">
    <location>
        <begin position="83"/>
        <end position="100"/>
    </location>
</feature>
<keyword evidence="6 10" id="KW-0862">Zinc</keyword>
<reference evidence="12 13" key="1">
    <citation type="journal article" date="2018" name="Nat. Ecol. Evol.">
        <title>Pezizomycetes genomes reveal the molecular basis of ectomycorrhizal truffle lifestyle.</title>
        <authorList>
            <person name="Murat C."/>
            <person name="Payen T."/>
            <person name="Noel B."/>
            <person name="Kuo A."/>
            <person name="Morin E."/>
            <person name="Chen J."/>
            <person name="Kohler A."/>
            <person name="Krizsan K."/>
            <person name="Balestrini R."/>
            <person name="Da Silva C."/>
            <person name="Montanini B."/>
            <person name="Hainaut M."/>
            <person name="Levati E."/>
            <person name="Barry K.W."/>
            <person name="Belfiori B."/>
            <person name="Cichocki N."/>
            <person name="Clum A."/>
            <person name="Dockter R.B."/>
            <person name="Fauchery L."/>
            <person name="Guy J."/>
            <person name="Iotti M."/>
            <person name="Le Tacon F."/>
            <person name="Lindquist E.A."/>
            <person name="Lipzen A."/>
            <person name="Malagnac F."/>
            <person name="Mello A."/>
            <person name="Molinier V."/>
            <person name="Miyauchi S."/>
            <person name="Poulain J."/>
            <person name="Riccioni C."/>
            <person name="Rubini A."/>
            <person name="Sitrit Y."/>
            <person name="Splivallo R."/>
            <person name="Traeger S."/>
            <person name="Wang M."/>
            <person name="Zifcakova L."/>
            <person name="Wipf D."/>
            <person name="Zambonelli A."/>
            <person name="Paolocci F."/>
            <person name="Nowrousian M."/>
            <person name="Ottonello S."/>
            <person name="Baldrian P."/>
            <person name="Spatafora J.W."/>
            <person name="Henrissat B."/>
            <person name="Nagy L.G."/>
            <person name="Aury J.M."/>
            <person name="Wincker P."/>
            <person name="Grigoriev I.V."/>
            <person name="Bonfante P."/>
            <person name="Martin F.M."/>
        </authorList>
    </citation>
    <scope>NUCLEOTIDE SEQUENCE [LARGE SCALE GENOMIC DNA]</scope>
    <source>
        <strain evidence="12 13">RN42</strain>
    </source>
</reference>
<feature type="region of interest" description="Disordered" evidence="11">
    <location>
        <begin position="83"/>
        <end position="123"/>
    </location>
</feature>
<evidence type="ECO:0000256" key="9">
    <source>
        <dbReference type="ARBA" id="ARBA00023242"/>
    </source>
</evidence>
<comment type="subcellular location">
    <subcellularLocation>
        <location evidence="2 10">Nucleus</location>
    </subcellularLocation>
</comment>
<dbReference type="STRING" id="1160509.A0A3N4I1M7"/>
<dbReference type="SUPFAM" id="SSF57783">
    <property type="entry name" value="Zinc beta-ribbon"/>
    <property type="match status" value="1"/>
</dbReference>
<evidence type="ECO:0000313" key="13">
    <source>
        <dbReference type="Proteomes" id="UP000275078"/>
    </source>
</evidence>
<dbReference type="Gene3D" id="2.20.25.190">
    <property type="match status" value="1"/>
</dbReference>